<comment type="caution">
    <text evidence="2">The sequence shown here is derived from an EMBL/GenBank/DDBJ whole genome shotgun (WGS) entry which is preliminary data.</text>
</comment>
<evidence type="ECO:0000313" key="2">
    <source>
        <dbReference type="EMBL" id="MFC5974005.1"/>
    </source>
</evidence>
<sequence length="133" mass="14174">MKRRALLALIGTAATAGCSGASGLTGDDSEDMIAVSSEYNCIELQDPPCTASVTVDSLGNATQLVAEVTNASGPSEKHILSTEGAELEVDGLRREQNLKIYAETDDTRYLFTEVPTDEQRQRENTESTSSAES</sequence>
<name>A0ABD5RV34_9EURY</name>
<protein>
    <recommendedName>
        <fullName evidence="4">Lipoprotein</fullName>
    </recommendedName>
</protein>
<dbReference type="RefSeq" id="WP_247421088.1">
    <property type="nucleotide sequence ID" value="NZ_JALLGW010000004.1"/>
</dbReference>
<dbReference type="EMBL" id="JBHSQH010000009">
    <property type="protein sequence ID" value="MFC5974005.1"/>
    <property type="molecule type" value="Genomic_DNA"/>
</dbReference>
<evidence type="ECO:0000313" key="3">
    <source>
        <dbReference type="Proteomes" id="UP001596099"/>
    </source>
</evidence>
<dbReference type="Proteomes" id="UP001596099">
    <property type="component" value="Unassembled WGS sequence"/>
</dbReference>
<keyword evidence="3" id="KW-1185">Reference proteome</keyword>
<proteinExistence type="predicted"/>
<gene>
    <name evidence="2" type="ORF">ACFPYI_22015</name>
</gene>
<dbReference type="PROSITE" id="PS51257">
    <property type="entry name" value="PROKAR_LIPOPROTEIN"/>
    <property type="match status" value="1"/>
</dbReference>
<evidence type="ECO:0000256" key="1">
    <source>
        <dbReference type="SAM" id="MobiDB-lite"/>
    </source>
</evidence>
<feature type="region of interest" description="Disordered" evidence="1">
    <location>
        <begin position="113"/>
        <end position="133"/>
    </location>
</feature>
<organism evidence="2 3">
    <name type="scientific">Halomarina salina</name>
    <dbReference type="NCBI Taxonomy" id="1872699"/>
    <lineage>
        <taxon>Archaea</taxon>
        <taxon>Methanobacteriati</taxon>
        <taxon>Methanobacteriota</taxon>
        <taxon>Stenosarchaea group</taxon>
        <taxon>Halobacteria</taxon>
        <taxon>Halobacteriales</taxon>
        <taxon>Natronomonadaceae</taxon>
        <taxon>Halomarina</taxon>
    </lineage>
</organism>
<evidence type="ECO:0008006" key="4">
    <source>
        <dbReference type="Google" id="ProtNLM"/>
    </source>
</evidence>
<reference evidence="2 3" key="1">
    <citation type="journal article" date="2019" name="Int. J. Syst. Evol. Microbiol.">
        <title>The Global Catalogue of Microorganisms (GCM) 10K type strain sequencing project: providing services to taxonomists for standard genome sequencing and annotation.</title>
        <authorList>
            <consortium name="The Broad Institute Genomics Platform"/>
            <consortium name="The Broad Institute Genome Sequencing Center for Infectious Disease"/>
            <person name="Wu L."/>
            <person name="Ma J."/>
        </authorList>
    </citation>
    <scope>NUCLEOTIDE SEQUENCE [LARGE SCALE GENOMIC DNA]</scope>
    <source>
        <strain evidence="2 3">CGMCC 1.12543</strain>
    </source>
</reference>
<dbReference type="AlphaFoldDB" id="A0ABD5RV34"/>
<accession>A0ABD5RV34</accession>